<comment type="similarity">
    <text evidence="2">Belongs to the 2-oxoacid dehydrogenase family.</text>
</comment>
<feature type="compositionally biased region" description="Low complexity" evidence="6">
    <location>
        <begin position="224"/>
        <end position="269"/>
    </location>
</feature>
<evidence type="ECO:0000313" key="10">
    <source>
        <dbReference type="Proteomes" id="UP001596099"/>
    </source>
</evidence>
<evidence type="ECO:0000256" key="3">
    <source>
        <dbReference type="ARBA" id="ARBA00022679"/>
    </source>
</evidence>
<feature type="compositionally biased region" description="Low complexity" evidence="6">
    <location>
        <begin position="91"/>
        <end position="100"/>
    </location>
</feature>
<dbReference type="SUPFAM" id="SSF52777">
    <property type="entry name" value="CoA-dependent acyltransferases"/>
    <property type="match status" value="1"/>
</dbReference>
<dbReference type="InterPro" id="IPR011053">
    <property type="entry name" value="Single_hybrid_motif"/>
</dbReference>
<dbReference type="InterPro" id="IPR001078">
    <property type="entry name" value="2-oxoacid_DH_actylTfrase"/>
</dbReference>
<dbReference type="AlphaFoldDB" id="A0ABD5RMV6"/>
<dbReference type="InterPro" id="IPR050743">
    <property type="entry name" value="2-oxoacid_DH_E2_comp"/>
</dbReference>
<reference evidence="9 10" key="1">
    <citation type="journal article" date="2019" name="Int. J. Syst. Evol. Microbiol.">
        <title>The Global Catalogue of Microorganisms (GCM) 10K type strain sequencing project: providing services to taxonomists for standard genome sequencing and annotation.</title>
        <authorList>
            <consortium name="The Broad Institute Genomics Platform"/>
            <consortium name="The Broad Institute Genome Sequencing Center for Infectious Disease"/>
            <person name="Wu L."/>
            <person name="Ma J."/>
        </authorList>
    </citation>
    <scope>NUCLEOTIDE SEQUENCE [LARGE SCALE GENOMIC DNA]</scope>
    <source>
        <strain evidence="9 10">CGMCC 1.12543</strain>
    </source>
</reference>
<comment type="caution">
    <text evidence="9">The sequence shown here is derived from an EMBL/GenBank/DDBJ whole genome shotgun (WGS) entry which is preliminary data.</text>
</comment>
<dbReference type="SUPFAM" id="SSF51230">
    <property type="entry name" value="Single hybrid motif"/>
    <property type="match status" value="1"/>
</dbReference>
<evidence type="ECO:0000259" key="7">
    <source>
        <dbReference type="PROSITE" id="PS50968"/>
    </source>
</evidence>
<evidence type="ECO:0000259" key="8">
    <source>
        <dbReference type="PROSITE" id="PS51826"/>
    </source>
</evidence>
<gene>
    <name evidence="9" type="ORF">ACFPYI_09775</name>
</gene>
<comment type="cofactor">
    <cofactor evidence="1">
        <name>(R)-lipoate</name>
        <dbReference type="ChEBI" id="CHEBI:83088"/>
    </cofactor>
</comment>
<feature type="region of interest" description="Disordered" evidence="6">
    <location>
        <begin position="310"/>
        <end position="353"/>
    </location>
</feature>
<dbReference type="InterPro" id="IPR023213">
    <property type="entry name" value="CAT-like_dom_sf"/>
</dbReference>
<evidence type="ECO:0000256" key="1">
    <source>
        <dbReference type="ARBA" id="ARBA00001938"/>
    </source>
</evidence>
<keyword evidence="3" id="KW-0808">Transferase</keyword>
<feature type="compositionally biased region" description="Low complexity" evidence="6">
    <location>
        <begin position="109"/>
        <end position="124"/>
    </location>
</feature>
<sequence length="578" mass="59246">MSYVVKMPKLGMDMDQGTVVEWFVDEGDEVSEGDVVAEIESEKTTGEIEVREDGVLREVLVEVGDSTEPGGAVAVVGGPDEDISALLAEAGVEAESESGATDAAERDGTAPAATEEPTQATSATGSGGSIAAQVDVVATPRARRRAEETGVDLASVTGTGPEGAITADDVNEAVSAGAAEEGAASEADVKVTPRARRRAEELDVDVSTVEGTGPQGAVSEGDVEAAAAPGESGAESTAEMESTGTEPAADAQAAATETGGTATRGTTAESAPRGELDSVERVFASPRVRRLSRQLGVDIEAVEGTGVGGAITEPDVRAAGSAAREPTASQPATDGTTATEATEPVGTRDEERPLGSMRRTIAERLGESYREAVHVTVHRTAGAADLLAAAKAAKAGLDVAVSVNDVLLLAVSATLDAHPEFNATAEDEVHRLHEDHNLCVAVDVDAGLVAPVIRRVDQRSLAEVTEERRAVTDRALAGNQTMDDLTGGTFTVSNLGGLGVESFDPVINPPQVAILGVDAIADAVVPGEGGEPTVEKRIGFDLSFDHRYVDGADAARFLRTLVTHVEDPWPLVIAAGGR</sequence>
<keyword evidence="4" id="KW-0450">Lipoyl</keyword>
<dbReference type="Proteomes" id="UP001596099">
    <property type="component" value="Unassembled WGS sequence"/>
</dbReference>
<dbReference type="PANTHER" id="PTHR43178:SF5">
    <property type="entry name" value="LIPOAMIDE ACYLTRANSFERASE COMPONENT OF BRANCHED-CHAIN ALPHA-KETO ACID DEHYDROGENASE COMPLEX, MITOCHONDRIAL"/>
    <property type="match status" value="1"/>
</dbReference>
<dbReference type="PANTHER" id="PTHR43178">
    <property type="entry name" value="DIHYDROLIPOAMIDE ACETYLTRANSFERASE COMPONENT OF PYRUVATE DEHYDROGENASE COMPLEX"/>
    <property type="match status" value="1"/>
</dbReference>
<dbReference type="PROSITE" id="PS51826">
    <property type="entry name" value="PSBD"/>
    <property type="match status" value="3"/>
</dbReference>
<evidence type="ECO:0000256" key="4">
    <source>
        <dbReference type="ARBA" id="ARBA00022823"/>
    </source>
</evidence>
<evidence type="ECO:0000256" key="2">
    <source>
        <dbReference type="ARBA" id="ARBA00007317"/>
    </source>
</evidence>
<accession>A0ABD5RMV6</accession>
<name>A0ABD5RMV6_9EURY</name>
<dbReference type="Pfam" id="PF00198">
    <property type="entry name" value="2-oxoacid_dh"/>
    <property type="match status" value="1"/>
</dbReference>
<dbReference type="EMBL" id="JBHSQH010000001">
    <property type="protein sequence ID" value="MFC5971619.1"/>
    <property type="molecule type" value="Genomic_DNA"/>
</dbReference>
<feature type="domain" description="Peripheral subunit-binding (PSBD)" evidence="8">
    <location>
        <begin position="283"/>
        <end position="320"/>
    </location>
</feature>
<dbReference type="InterPro" id="IPR003016">
    <property type="entry name" value="2-oxoA_DH_lipoyl-BS"/>
</dbReference>
<dbReference type="InterPro" id="IPR004167">
    <property type="entry name" value="PSBD"/>
</dbReference>
<dbReference type="GO" id="GO:0016746">
    <property type="term" value="F:acyltransferase activity"/>
    <property type="evidence" value="ECO:0007669"/>
    <property type="project" value="UniProtKB-KW"/>
</dbReference>
<evidence type="ECO:0000256" key="5">
    <source>
        <dbReference type="ARBA" id="ARBA00023315"/>
    </source>
</evidence>
<dbReference type="CDD" id="cd06849">
    <property type="entry name" value="lipoyl_domain"/>
    <property type="match status" value="1"/>
</dbReference>
<evidence type="ECO:0000313" key="9">
    <source>
        <dbReference type="EMBL" id="MFC5971619.1"/>
    </source>
</evidence>
<organism evidence="9 10">
    <name type="scientific">Halomarina salina</name>
    <dbReference type="NCBI Taxonomy" id="1872699"/>
    <lineage>
        <taxon>Archaea</taxon>
        <taxon>Methanobacteriati</taxon>
        <taxon>Methanobacteriota</taxon>
        <taxon>Stenosarchaea group</taxon>
        <taxon>Halobacteria</taxon>
        <taxon>Halobacteriales</taxon>
        <taxon>Natronomonadaceae</taxon>
        <taxon>Halomarina</taxon>
    </lineage>
</organism>
<feature type="domain" description="Peripheral subunit-binding (PSBD)" evidence="8">
    <location>
        <begin position="190"/>
        <end position="227"/>
    </location>
</feature>
<dbReference type="Pfam" id="PF02817">
    <property type="entry name" value="E3_binding"/>
    <property type="match status" value="3"/>
</dbReference>
<dbReference type="Gene3D" id="3.30.559.10">
    <property type="entry name" value="Chloramphenicol acetyltransferase-like domain"/>
    <property type="match status" value="1"/>
</dbReference>
<dbReference type="SUPFAM" id="SSF47005">
    <property type="entry name" value="Peripheral subunit-binding domain of 2-oxo acid dehydrogenase complex"/>
    <property type="match status" value="3"/>
</dbReference>
<dbReference type="PROSITE" id="PS00189">
    <property type="entry name" value="LIPOYL"/>
    <property type="match status" value="1"/>
</dbReference>
<feature type="compositionally biased region" description="Low complexity" evidence="6">
    <location>
        <begin position="172"/>
        <end position="186"/>
    </location>
</feature>
<keyword evidence="5" id="KW-0012">Acyltransferase</keyword>
<dbReference type="PROSITE" id="PS50968">
    <property type="entry name" value="BIOTINYL_LIPOYL"/>
    <property type="match status" value="1"/>
</dbReference>
<evidence type="ECO:0000256" key="6">
    <source>
        <dbReference type="SAM" id="MobiDB-lite"/>
    </source>
</evidence>
<dbReference type="Gene3D" id="4.10.320.10">
    <property type="entry name" value="E3-binding domain"/>
    <property type="match status" value="3"/>
</dbReference>
<dbReference type="InterPro" id="IPR036625">
    <property type="entry name" value="E3-bd_dom_sf"/>
</dbReference>
<feature type="region of interest" description="Disordered" evidence="6">
    <location>
        <begin position="91"/>
        <end position="279"/>
    </location>
</feature>
<feature type="domain" description="Lipoyl-binding" evidence="7">
    <location>
        <begin position="2"/>
        <end position="77"/>
    </location>
</feature>
<keyword evidence="10" id="KW-1185">Reference proteome</keyword>
<feature type="domain" description="Peripheral subunit-binding (PSBD)" evidence="8">
    <location>
        <begin position="137"/>
        <end position="174"/>
    </location>
</feature>
<dbReference type="RefSeq" id="WP_247414509.1">
    <property type="nucleotide sequence ID" value="NZ_JALLGW010000001.1"/>
</dbReference>
<protein>
    <submittedName>
        <fullName evidence="9">2-oxo acid dehydrogenase subunit E2</fullName>
    </submittedName>
</protein>
<dbReference type="Gene3D" id="2.40.50.100">
    <property type="match status" value="1"/>
</dbReference>
<proteinExistence type="inferred from homology"/>
<dbReference type="Pfam" id="PF00364">
    <property type="entry name" value="Biotin_lipoyl"/>
    <property type="match status" value="1"/>
</dbReference>
<dbReference type="InterPro" id="IPR000089">
    <property type="entry name" value="Biotin_lipoyl"/>
</dbReference>